<accession>A0ABW9B5B5</accession>
<evidence type="ECO:0000313" key="1">
    <source>
        <dbReference type="EMBL" id="MFM0008107.1"/>
    </source>
</evidence>
<gene>
    <name evidence="1" type="ORF">PQR57_45250</name>
</gene>
<dbReference type="Proteomes" id="UP001629230">
    <property type="component" value="Unassembled WGS sequence"/>
</dbReference>
<proteinExistence type="predicted"/>
<evidence type="ECO:0008006" key="3">
    <source>
        <dbReference type="Google" id="ProtNLM"/>
    </source>
</evidence>
<keyword evidence="2" id="KW-1185">Reference proteome</keyword>
<name>A0ABW9B5B5_9BURK</name>
<evidence type="ECO:0000313" key="2">
    <source>
        <dbReference type="Proteomes" id="UP001629230"/>
    </source>
</evidence>
<dbReference type="EMBL" id="JAQQEZ010000081">
    <property type="protein sequence ID" value="MFM0008107.1"/>
    <property type="molecule type" value="Genomic_DNA"/>
</dbReference>
<organism evidence="1 2">
    <name type="scientific">Paraburkholderia dipogonis</name>
    <dbReference type="NCBI Taxonomy" id="1211383"/>
    <lineage>
        <taxon>Bacteria</taxon>
        <taxon>Pseudomonadati</taxon>
        <taxon>Pseudomonadota</taxon>
        <taxon>Betaproteobacteria</taxon>
        <taxon>Burkholderiales</taxon>
        <taxon>Burkholderiaceae</taxon>
        <taxon>Paraburkholderia</taxon>
    </lineage>
</organism>
<comment type="caution">
    <text evidence="1">The sequence shown here is derived from an EMBL/GenBank/DDBJ whole genome shotgun (WGS) entry which is preliminary data.</text>
</comment>
<dbReference type="RefSeq" id="WP_408183008.1">
    <property type="nucleotide sequence ID" value="NZ_JAQQEZ010000081.1"/>
</dbReference>
<protein>
    <recommendedName>
        <fullName evidence="3">DUF4043 family protein</fullName>
    </recommendedName>
</protein>
<reference evidence="1 2" key="1">
    <citation type="journal article" date="2024" name="Chem. Sci.">
        <title>Discovery of megapolipeptins by genome mining of a Burkholderiales bacteria collection.</title>
        <authorList>
            <person name="Paulo B.S."/>
            <person name="Recchia M.J.J."/>
            <person name="Lee S."/>
            <person name="Fergusson C.H."/>
            <person name="Romanowski S.B."/>
            <person name="Hernandez A."/>
            <person name="Krull N."/>
            <person name="Liu D.Y."/>
            <person name="Cavanagh H."/>
            <person name="Bos A."/>
            <person name="Gray C.A."/>
            <person name="Murphy B.T."/>
            <person name="Linington R.G."/>
            <person name="Eustaquio A.S."/>
        </authorList>
    </citation>
    <scope>NUCLEOTIDE SEQUENCE [LARGE SCALE GENOMIC DNA]</scope>
    <source>
        <strain evidence="1 2">RL17-350-BIC-A</strain>
    </source>
</reference>
<sequence length="465" mass="50141">MNNYLRQIHQDALSIAPAGSLIVGVNKGMFVREVELGMKTFCDQTQAGPVTISTSFKDISIGLRLDRATVKVSLRKNPLELRVSLAGILTFFHPDHPEKLYRDRLLTVNETAFTIEADPYGKTGVRFVSVYRANDVEVSHPGAEPDPDLVNNYYGGDVAQYKADESGLVSRVSDSVIGGLMSFLKFPPIKAQLQQFKLGSDLAVTADVVDYILLYGTPQLNSAPCPYVPRNEPGAAILSSEKLPALGISSCGEVPASGAPEFFIVYPKATTLDALGQARVTAGLAVSADDDALFTLYYYSYDIVAQLQSAVAQFASAPPSMTVDTKWKLSGGGSVGAVAACTKLRSALVTVTLTNSTLDTAIKVEPCMDDRALYLKTSTPNGANYDLHWNTDAVLAEILKNAVKNAIDGFFSRTILSKVADAMQVALLDVGGWWNRDDTGRTLHVWSQDILADSLLIAASSQQRD</sequence>